<keyword evidence="2" id="KW-1185">Reference proteome</keyword>
<dbReference type="KEGG" id="maqe:RJ40_05595"/>
<dbReference type="Proteomes" id="UP001042704">
    <property type="component" value="Chromosome"/>
</dbReference>
<organism evidence="1 2">
    <name type="scientific">Methanofollis aquaemaris</name>
    <dbReference type="NCBI Taxonomy" id="126734"/>
    <lineage>
        <taxon>Archaea</taxon>
        <taxon>Methanobacteriati</taxon>
        <taxon>Methanobacteriota</taxon>
        <taxon>Stenosarchaea group</taxon>
        <taxon>Methanomicrobia</taxon>
        <taxon>Methanomicrobiales</taxon>
        <taxon>Methanomicrobiaceae</taxon>
        <taxon>Methanofollis</taxon>
    </lineage>
</organism>
<name>A0A8A3S4Z8_9EURY</name>
<reference evidence="1" key="2">
    <citation type="submission" date="2019-02" db="EMBL/GenBank/DDBJ databases">
        <authorList>
            <person name="Chen S.-C."/>
            <person name="Chien H.-H."/>
            <person name="Lai M.-C."/>
        </authorList>
    </citation>
    <scope>NUCLEOTIDE SEQUENCE</scope>
    <source>
        <strain evidence="1">N2F9704</strain>
    </source>
</reference>
<accession>A0A8A3S4Z8</accession>
<dbReference type="AlphaFoldDB" id="A0A8A3S4Z8"/>
<dbReference type="EMBL" id="CP036172">
    <property type="protein sequence ID" value="QSZ67003.1"/>
    <property type="molecule type" value="Genomic_DNA"/>
</dbReference>
<proteinExistence type="predicted"/>
<protein>
    <submittedName>
        <fullName evidence="1">DUF3821 domain-containing protein</fullName>
    </submittedName>
</protein>
<sequence>MIAFQAQEDISPRFGIFKHSIFLKKPADLLCDDSAPPACAQKKHEDWTMVSERTAYMMLFILGLCLLAGPGAARNISAGDTFFAYEDSKNLDFSALNETVFAETGEDLEYLTRYTNDNPNYDIENQFTFQKDGTAYRIQEDLASYAYRDEDFGTYFAHFKNGSVSDVEVYLCKPKLTLDIVLADSHTVSVADQTVAPSTRIAFKINSGKVGLSYRDGDAYAQAKIELRIPNGTVVSGIGDVDLKKLNLTAQTVYAGNDASLKDLEPGPYSVQAVWDSPESFDDYATGSNKICFTISETGLSIKTDRESINRNYDFPVTICGDAKKAYYLYITDAGIPANRYPQLKHGQPGVTPMDGALFSGASDTGADTLANDERAKDADGATVNRTAAIVTTTTSGTRTLGFYTSTATAAQAYTIKVVDPDDVSEHAEVTVRIEEGELTIAADGPGPYFFGDEIRLSGTSTDSNDVYLFMTGPGLHADGVSLVTPAKPTSDGAFVRRSVECDDTWEYCWDTSVLADTGELGTYTVYAASADTNENGYVGAKNLEGVNYQSISLEFPRPSVSASMSRTIIRQGDSLRIDVRPTGNPPGIRIWIFGENGPVMETITEQYYNRWQYSLSPEETVNLSGDYYVIVQHPMEDEVFDVRPLHPENASDLRIIDTHGTVTDLGTLSPQDAAQTVADTVSSCDDTAVQLSFEVEECRYLFFDVSFYSNEGRIADGKIRLDGWSNFPAGTLLDWTLTPYNETTVLASGETEVRSISSDAWDVEVDLSALDGGNYTVTVSGPDGTVKDSLNFTLYGGSEMMYPESGDYGIKYAFVHPSLAEPFGGRYYEEEFNTLITLIPKNSEGSPFPSDNDLKIESRRDGWSAIRYIIEVDGNKITSGNEYGVTTIKGWSLAYPAERDVQVHLRAVCEVWDPDYFSWYSGEERGKDFNLLTIVQTGPDGTAVPGSAFMINKSVRPGPSQAQNVTALSPGWNFVSVPKALAAGNNTAAIFAAVDTAGHSIFGYDTAGRQWVALKAADEIAPLEGFWIYANGSTTVPLTFSTVLPSQPAERNLSTGWNAVGVAGAVAGRGGGGRLSPDLGWATSARDALFSVNGKWTTLIGFDPERQAFETAIVSGGSDVHADSRQVYPNQGYWLYMTEPGTLSGLAG</sequence>
<reference evidence="1" key="1">
    <citation type="journal article" date="2001" name="Int. J. Syst. Evol. Microbiol.">
        <title>Methanofollis aquaemaris sp. nov., a methanogen isolated from an aquaculture fish pond.</title>
        <authorList>
            <person name="Lai M.C."/>
            <person name="Chen S.C."/>
        </authorList>
    </citation>
    <scope>NUCLEOTIDE SEQUENCE</scope>
    <source>
        <strain evidence="1">N2F9704</strain>
    </source>
</reference>
<gene>
    <name evidence="1" type="ORF">RJ40_05595</name>
</gene>
<evidence type="ECO:0000313" key="2">
    <source>
        <dbReference type="Proteomes" id="UP001042704"/>
    </source>
</evidence>
<evidence type="ECO:0000313" key="1">
    <source>
        <dbReference type="EMBL" id="QSZ67003.1"/>
    </source>
</evidence>